<keyword evidence="3 9" id="KW-1003">Cell membrane</keyword>
<feature type="transmembrane region" description="Helical" evidence="9">
    <location>
        <begin position="35"/>
        <end position="52"/>
    </location>
</feature>
<keyword evidence="11" id="KW-0449">Lipoprotein</keyword>
<dbReference type="SUPFAM" id="SSF56317">
    <property type="entry name" value="Carbon-nitrogen hydrolase"/>
    <property type="match status" value="1"/>
</dbReference>
<protein>
    <recommendedName>
        <fullName evidence="9">Apolipoprotein N-acyltransferase</fullName>
        <shortName evidence="9">ALP N-acyltransferase</shortName>
        <ecNumber evidence="9">2.3.1.269</ecNumber>
    </recommendedName>
</protein>
<keyword evidence="5 9" id="KW-0812">Transmembrane</keyword>
<dbReference type="NCBIfam" id="TIGR00546">
    <property type="entry name" value="lnt"/>
    <property type="match status" value="1"/>
</dbReference>
<dbReference type="Pfam" id="PF00795">
    <property type="entry name" value="CN_hydrolase"/>
    <property type="match status" value="1"/>
</dbReference>
<feature type="transmembrane region" description="Helical" evidence="9">
    <location>
        <begin position="171"/>
        <end position="188"/>
    </location>
</feature>
<feature type="transmembrane region" description="Helical" evidence="9">
    <location>
        <begin position="195"/>
        <end position="215"/>
    </location>
</feature>
<dbReference type="InterPro" id="IPR004563">
    <property type="entry name" value="Apolipo_AcylTrfase"/>
</dbReference>
<dbReference type="HAMAP" id="MF_01148">
    <property type="entry name" value="Lnt"/>
    <property type="match status" value="1"/>
</dbReference>
<dbReference type="RefSeq" id="WP_085889373.1">
    <property type="nucleotide sequence ID" value="NZ_FWFN01000007.1"/>
</dbReference>
<dbReference type="UniPathway" id="UPA00666"/>
<evidence type="ECO:0000256" key="9">
    <source>
        <dbReference type="HAMAP-Rule" id="MF_01148"/>
    </source>
</evidence>
<comment type="catalytic activity">
    <reaction evidence="9">
        <text>N-terminal S-1,2-diacyl-sn-glyceryl-L-cysteinyl-[lipoprotein] + a glycerophospholipid = N-acyl-S-1,2-diacyl-sn-glyceryl-L-cysteinyl-[lipoprotein] + a 2-acyl-sn-glycero-3-phospholipid + H(+)</text>
        <dbReference type="Rhea" id="RHEA:48228"/>
        <dbReference type="Rhea" id="RHEA-COMP:14681"/>
        <dbReference type="Rhea" id="RHEA-COMP:14684"/>
        <dbReference type="ChEBI" id="CHEBI:15378"/>
        <dbReference type="ChEBI" id="CHEBI:136912"/>
        <dbReference type="ChEBI" id="CHEBI:140656"/>
        <dbReference type="ChEBI" id="CHEBI:140657"/>
        <dbReference type="ChEBI" id="CHEBI:140660"/>
        <dbReference type="EC" id="2.3.1.269"/>
    </reaction>
</comment>
<evidence type="ECO:0000256" key="1">
    <source>
        <dbReference type="ARBA" id="ARBA00004651"/>
    </source>
</evidence>
<feature type="transmembrane region" description="Helical" evidence="9">
    <location>
        <begin position="61"/>
        <end position="78"/>
    </location>
</feature>
<comment type="subcellular location">
    <subcellularLocation>
        <location evidence="1 9">Cell membrane</location>
        <topology evidence="1 9">Multi-pass membrane protein</topology>
    </subcellularLocation>
</comment>
<dbReference type="Gene3D" id="3.60.110.10">
    <property type="entry name" value="Carbon-nitrogen hydrolase"/>
    <property type="match status" value="1"/>
</dbReference>
<evidence type="ECO:0000256" key="5">
    <source>
        <dbReference type="ARBA" id="ARBA00022692"/>
    </source>
</evidence>
<evidence type="ECO:0000256" key="3">
    <source>
        <dbReference type="ARBA" id="ARBA00022475"/>
    </source>
</evidence>
<evidence type="ECO:0000256" key="7">
    <source>
        <dbReference type="ARBA" id="ARBA00023136"/>
    </source>
</evidence>
<gene>
    <name evidence="9 11" type="primary">lnt</name>
    <name evidence="11" type="ORF">PSM7751_03336</name>
</gene>
<comment type="function">
    <text evidence="9">Catalyzes the phospholipid dependent N-acylation of the N-terminal cysteine of apolipoprotein, the last step in lipoprotein maturation.</text>
</comment>
<evidence type="ECO:0000256" key="8">
    <source>
        <dbReference type="ARBA" id="ARBA00023315"/>
    </source>
</evidence>
<keyword evidence="12" id="KW-1185">Reference proteome</keyword>
<evidence type="ECO:0000256" key="2">
    <source>
        <dbReference type="ARBA" id="ARBA00010065"/>
    </source>
</evidence>
<evidence type="ECO:0000256" key="4">
    <source>
        <dbReference type="ARBA" id="ARBA00022679"/>
    </source>
</evidence>
<feature type="transmembrane region" description="Helical" evidence="9">
    <location>
        <begin position="90"/>
        <end position="114"/>
    </location>
</feature>
<evidence type="ECO:0000313" key="11">
    <source>
        <dbReference type="EMBL" id="SLN65182.1"/>
    </source>
</evidence>
<proteinExistence type="inferred from homology"/>
<keyword evidence="7 9" id="KW-0472">Membrane</keyword>
<keyword evidence="6 9" id="KW-1133">Transmembrane helix</keyword>
<feature type="transmembrane region" description="Helical" evidence="9">
    <location>
        <begin position="126"/>
        <end position="151"/>
    </location>
</feature>
<evidence type="ECO:0000259" key="10">
    <source>
        <dbReference type="PROSITE" id="PS50263"/>
    </source>
</evidence>
<feature type="transmembrane region" description="Helical" evidence="9">
    <location>
        <begin position="487"/>
        <end position="509"/>
    </location>
</feature>
<dbReference type="AlphaFoldDB" id="A0A1X6ZZ09"/>
<feature type="domain" description="CN hydrolase" evidence="10">
    <location>
        <begin position="232"/>
        <end position="474"/>
    </location>
</feature>
<keyword evidence="8 9" id="KW-0012">Acyltransferase</keyword>
<dbReference type="EC" id="2.3.1.269" evidence="9"/>
<comment type="pathway">
    <text evidence="9">Protein modification; lipoprotein biosynthesis (N-acyl transfer).</text>
</comment>
<keyword evidence="4 9" id="KW-0808">Transferase</keyword>
<dbReference type="InterPro" id="IPR036526">
    <property type="entry name" value="C-N_Hydrolase_sf"/>
</dbReference>
<sequence>MTTRLSRLSPRRLAPLWPVAAGALAATGQAPLSLWPAAIMGFALLTLAVLRAERPARAARAGWLFGAGYFALALAWIVEPFMVDIARHGWMAPFALVLMAGGLALFWGGAAALAKRVAPAGLPAALALAATLTLAEALRGWIFTGFPWALIGHALIPSPLLPLAAWGGPHALSLLLLLPATLLGAALSRPGRSRVAPALLALVGFAAPLALAISLPPRALPAAPEASVLRLVQPNAPQREKWLPDRIPVFFNRLQQMTAEEGPEGRRPDLVIWPETAVPYLLNEGAALTDLLAESAQGSALAFGVQRRDGADYYNSLALLGANGEISGTYDKHHLVPFGEYLPLADLMADMGIGALASRFGGGYTPGPGARLMELPGIGRALPLICYEAVFPRDIRAAPARPDLLLQVTNDAWFGSFSGPYQHLAQARLRAVEQGLPLVRAANTGVSALISADGELLASLPLNTTGHLDVTLPPPSAPTPYSRHGDWSALLVAFALFCVAAAGFVHHVFRSSPES</sequence>
<dbReference type="InterPro" id="IPR045378">
    <property type="entry name" value="LNT_N"/>
</dbReference>
<evidence type="ECO:0000313" key="12">
    <source>
        <dbReference type="Proteomes" id="UP000193963"/>
    </source>
</evidence>
<evidence type="ECO:0000256" key="6">
    <source>
        <dbReference type="ARBA" id="ARBA00022989"/>
    </source>
</evidence>
<dbReference type="GO" id="GO:0016410">
    <property type="term" value="F:N-acyltransferase activity"/>
    <property type="evidence" value="ECO:0007669"/>
    <property type="project" value="UniProtKB-UniRule"/>
</dbReference>
<dbReference type="CDD" id="cd07571">
    <property type="entry name" value="ALP_N-acyl_transferase"/>
    <property type="match status" value="1"/>
</dbReference>
<reference evidence="11 12" key="1">
    <citation type="submission" date="2017-03" db="EMBL/GenBank/DDBJ databases">
        <authorList>
            <person name="Afonso C.L."/>
            <person name="Miller P.J."/>
            <person name="Scott M.A."/>
            <person name="Spackman E."/>
            <person name="Goraichik I."/>
            <person name="Dimitrov K.M."/>
            <person name="Suarez D.L."/>
            <person name="Swayne D.E."/>
        </authorList>
    </citation>
    <scope>NUCLEOTIDE SEQUENCE [LARGE SCALE GENOMIC DNA]</scope>
    <source>
        <strain evidence="11 12">CECT 7751</strain>
    </source>
</reference>
<dbReference type="Proteomes" id="UP000193963">
    <property type="component" value="Unassembled WGS sequence"/>
</dbReference>
<name>A0A1X6ZZ09_9RHOB</name>
<dbReference type="EMBL" id="FWFN01000007">
    <property type="protein sequence ID" value="SLN65182.1"/>
    <property type="molecule type" value="Genomic_DNA"/>
</dbReference>
<dbReference type="GO" id="GO:0042158">
    <property type="term" value="P:lipoprotein biosynthetic process"/>
    <property type="evidence" value="ECO:0007669"/>
    <property type="project" value="UniProtKB-UniRule"/>
</dbReference>
<accession>A0A1X6ZZ09</accession>
<dbReference type="PANTHER" id="PTHR38686">
    <property type="entry name" value="APOLIPOPROTEIN N-ACYLTRANSFERASE"/>
    <property type="match status" value="1"/>
</dbReference>
<dbReference type="PANTHER" id="PTHR38686:SF1">
    <property type="entry name" value="APOLIPOPROTEIN N-ACYLTRANSFERASE"/>
    <property type="match status" value="1"/>
</dbReference>
<dbReference type="InterPro" id="IPR003010">
    <property type="entry name" value="C-N_Hydrolase"/>
</dbReference>
<dbReference type="PROSITE" id="PS50263">
    <property type="entry name" value="CN_HYDROLASE"/>
    <property type="match status" value="1"/>
</dbReference>
<dbReference type="Pfam" id="PF20154">
    <property type="entry name" value="LNT_N"/>
    <property type="match status" value="1"/>
</dbReference>
<comment type="similarity">
    <text evidence="2 9">Belongs to the CN hydrolase family. Apolipoprotein N-acyltransferase subfamily.</text>
</comment>
<dbReference type="GO" id="GO:0005886">
    <property type="term" value="C:plasma membrane"/>
    <property type="evidence" value="ECO:0007669"/>
    <property type="project" value="UniProtKB-SubCell"/>
</dbReference>
<organism evidence="11 12">
    <name type="scientific">Pseudooceanicola marinus</name>
    <dbReference type="NCBI Taxonomy" id="396013"/>
    <lineage>
        <taxon>Bacteria</taxon>
        <taxon>Pseudomonadati</taxon>
        <taxon>Pseudomonadota</taxon>
        <taxon>Alphaproteobacteria</taxon>
        <taxon>Rhodobacterales</taxon>
        <taxon>Paracoccaceae</taxon>
        <taxon>Pseudooceanicola</taxon>
    </lineage>
</organism>